<feature type="region of interest" description="Disordered" evidence="1">
    <location>
        <begin position="1"/>
        <end position="22"/>
    </location>
</feature>
<protein>
    <recommendedName>
        <fullName evidence="2">F-box domain-containing protein</fullName>
    </recommendedName>
</protein>
<dbReference type="Pfam" id="PF00646">
    <property type="entry name" value="F-box"/>
    <property type="match status" value="1"/>
</dbReference>
<accession>A0A438II70</accession>
<feature type="compositionally biased region" description="Polar residues" evidence="1">
    <location>
        <begin position="9"/>
        <end position="19"/>
    </location>
</feature>
<organism evidence="3 4">
    <name type="scientific">Vitis vinifera</name>
    <name type="common">Grape</name>
    <dbReference type="NCBI Taxonomy" id="29760"/>
    <lineage>
        <taxon>Eukaryota</taxon>
        <taxon>Viridiplantae</taxon>
        <taxon>Streptophyta</taxon>
        <taxon>Embryophyta</taxon>
        <taxon>Tracheophyta</taxon>
        <taxon>Spermatophyta</taxon>
        <taxon>Magnoliopsida</taxon>
        <taxon>eudicotyledons</taxon>
        <taxon>Gunneridae</taxon>
        <taxon>Pentapetalae</taxon>
        <taxon>rosids</taxon>
        <taxon>Vitales</taxon>
        <taxon>Vitaceae</taxon>
        <taxon>Viteae</taxon>
        <taxon>Vitis</taxon>
    </lineage>
</organism>
<name>A0A438II70_VITVI</name>
<dbReference type="Proteomes" id="UP000288805">
    <property type="component" value="Unassembled WGS sequence"/>
</dbReference>
<feature type="compositionally biased region" description="Basic and acidic residues" evidence="1">
    <location>
        <begin position="411"/>
        <end position="428"/>
    </location>
</feature>
<dbReference type="Gene3D" id="1.20.1280.50">
    <property type="match status" value="1"/>
</dbReference>
<evidence type="ECO:0000313" key="4">
    <source>
        <dbReference type="Proteomes" id="UP000288805"/>
    </source>
</evidence>
<dbReference type="InterPro" id="IPR036047">
    <property type="entry name" value="F-box-like_dom_sf"/>
</dbReference>
<comment type="caution">
    <text evidence="3">The sequence shown here is derived from an EMBL/GenBank/DDBJ whole genome shotgun (WGS) entry which is preliminary data.</text>
</comment>
<feature type="compositionally biased region" description="Polar residues" evidence="1">
    <location>
        <begin position="481"/>
        <end position="495"/>
    </location>
</feature>
<evidence type="ECO:0000259" key="2">
    <source>
        <dbReference type="Pfam" id="PF00646"/>
    </source>
</evidence>
<reference evidence="3 4" key="1">
    <citation type="journal article" date="2018" name="PLoS Genet.">
        <title>Population sequencing reveals clonal diversity and ancestral inbreeding in the grapevine cultivar Chardonnay.</title>
        <authorList>
            <person name="Roach M.J."/>
            <person name="Johnson D.L."/>
            <person name="Bohlmann J."/>
            <person name="van Vuuren H.J."/>
            <person name="Jones S.J."/>
            <person name="Pretorius I.S."/>
            <person name="Schmidt S.A."/>
            <person name="Borneman A.R."/>
        </authorList>
    </citation>
    <scope>NUCLEOTIDE SEQUENCE [LARGE SCALE GENOMIC DNA]</scope>
    <source>
        <strain evidence="4">cv. Chardonnay</strain>
        <tissue evidence="3">Leaf</tissue>
    </source>
</reference>
<dbReference type="EMBL" id="QGNW01000107">
    <property type="protein sequence ID" value="RVW96414.1"/>
    <property type="molecule type" value="Genomic_DNA"/>
</dbReference>
<dbReference type="InterPro" id="IPR001810">
    <property type="entry name" value="F-box_dom"/>
</dbReference>
<sequence>MPLNYYIGETSSKRSNNGSEIDHSKMEGRKWEELNMDCLVNVFQRVGMESLLLDVSFVCKSWYKASLDPKCWVLSPRAPGDPRSRQMDGCATSTNIDHYIRMDYVVIRMYREAVRMFYAYKRCLNFLEAFYEREDVCEPGSDFTCPMRYCSYQKSVDKLSVKEFREWFCIPNGVLVELAEGEAVSTENAEDNAICFSKEQFNAGLRFPLPSLFKAFLHFTQIPPVYMHPNMVRVLMGCSVLSMLFNLDITLLDVLFIYSIKKLKTDIFSFVACLPSMHLVTSLPDSTKGGAKGHVLVKGIWAGLGAHSDRPFAPNRSLKVLGQNKRGKLVEWVEKASFDRLNRLFEIATAERSCEMLLSAQNLRSVMKEPQPYVLNILPSGCLKNCSRREFCPSRSTFLRGGVRTFSGWRSSEEKGEGDQEGKVTEKGKAVKIPTPPKEFVIPPITYDAEDAGAVEAVCADVSPLMATPMEETGGRKPESAINQAKPSCPSSSEGANFKEAEFGAEPKDAHPDGSETETATETPAVPMMAPDEGMPSETHPAANEGAPDPDEDLLSDTSSGGDPVDDAACISAGSFSYAELEEKLRQIPPGSTTAMPSAKMFEVVETLVSGLRGMVQQHDLFTDLLRTADYIKTFVFQRKNSENQLRLILAEAEASLSTARGENEALRVDLAEAKSWEESTVVRLHELRLAAQKEELEGEFAANREALEADYQKQVDDMFFFGYRFCMKKNGIKRDVPSIPPGEEKKLLDKPAP</sequence>
<feature type="region of interest" description="Disordered" evidence="1">
    <location>
        <begin position="469"/>
        <end position="565"/>
    </location>
</feature>
<dbReference type="AlphaFoldDB" id="A0A438II70"/>
<feature type="compositionally biased region" description="Basic and acidic residues" evidence="1">
    <location>
        <begin position="497"/>
        <end position="514"/>
    </location>
</feature>
<feature type="domain" description="F-box" evidence="2">
    <location>
        <begin position="31"/>
        <end position="73"/>
    </location>
</feature>
<dbReference type="PANTHER" id="PTHR38926:SF5">
    <property type="entry name" value="F-BOX AND LEUCINE-RICH REPEAT PROTEIN 6"/>
    <property type="match status" value="1"/>
</dbReference>
<evidence type="ECO:0000313" key="3">
    <source>
        <dbReference type="EMBL" id="RVW96414.1"/>
    </source>
</evidence>
<gene>
    <name evidence="3" type="ORF">CK203_029616</name>
</gene>
<proteinExistence type="predicted"/>
<evidence type="ECO:0000256" key="1">
    <source>
        <dbReference type="SAM" id="MobiDB-lite"/>
    </source>
</evidence>
<feature type="region of interest" description="Disordered" evidence="1">
    <location>
        <begin position="409"/>
        <end position="428"/>
    </location>
</feature>
<dbReference type="PANTHER" id="PTHR38926">
    <property type="entry name" value="F-BOX DOMAIN CONTAINING PROTEIN, EXPRESSED"/>
    <property type="match status" value="1"/>
</dbReference>
<dbReference type="SUPFAM" id="SSF81383">
    <property type="entry name" value="F-box domain"/>
    <property type="match status" value="1"/>
</dbReference>